<protein>
    <submittedName>
        <fullName evidence="1">Uncharacterized protein</fullName>
    </submittedName>
</protein>
<reference evidence="1" key="1">
    <citation type="submission" date="2021-02" db="EMBL/GenBank/DDBJ databases">
        <authorList>
            <person name="Nowell W R."/>
        </authorList>
    </citation>
    <scope>NUCLEOTIDE SEQUENCE</scope>
</reference>
<proteinExistence type="predicted"/>
<dbReference type="Proteomes" id="UP000663828">
    <property type="component" value="Unassembled WGS sequence"/>
</dbReference>
<organism evidence="1 2">
    <name type="scientific">Adineta ricciae</name>
    <name type="common">Rotifer</name>
    <dbReference type="NCBI Taxonomy" id="249248"/>
    <lineage>
        <taxon>Eukaryota</taxon>
        <taxon>Metazoa</taxon>
        <taxon>Spiralia</taxon>
        <taxon>Gnathifera</taxon>
        <taxon>Rotifera</taxon>
        <taxon>Eurotatoria</taxon>
        <taxon>Bdelloidea</taxon>
        <taxon>Adinetida</taxon>
        <taxon>Adinetidae</taxon>
        <taxon>Adineta</taxon>
    </lineage>
</organism>
<comment type="caution">
    <text evidence="1">The sequence shown here is derived from an EMBL/GenBank/DDBJ whole genome shotgun (WGS) entry which is preliminary data.</text>
</comment>
<evidence type="ECO:0000313" key="1">
    <source>
        <dbReference type="EMBL" id="CAF1692145.1"/>
    </source>
</evidence>
<dbReference type="EMBL" id="CAJNOR010022629">
    <property type="protein sequence ID" value="CAF1692145.1"/>
    <property type="molecule type" value="Genomic_DNA"/>
</dbReference>
<gene>
    <name evidence="1" type="ORF">XAT740_LOCUS64518</name>
</gene>
<name>A0A816HZV4_ADIRI</name>
<feature type="non-terminal residue" evidence="1">
    <location>
        <position position="40"/>
    </location>
</feature>
<evidence type="ECO:0000313" key="2">
    <source>
        <dbReference type="Proteomes" id="UP000663828"/>
    </source>
</evidence>
<accession>A0A816HZV4</accession>
<sequence>MDRHRRIVVNTTHPLSPSAFQMDRHRRIVVNTTHPLSPSA</sequence>
<keyword evidence="2" id="KW-1185">Reference proteome</keyword>
<dbReference type="AlphaFoldDB" id="A0A816HZV4"/>